<dbReference type="PANTHER" id="PTHR30521">
    <property type="entry name" value="DEFERROCHELATASE/PEROXIDASE"/>
    <property type="match status" value="1"/>
</dbReference>
<feature type="region of interest" description="Disordered" evidence="9">
    <location>
        <begin position="50"/>
        <end position="73"/>
    </location>
</feature>
<dbReference type="NCBIfam" id="TIGR01413">
    <property type="entry name" value="Dyp_perox_fam"/>
    <property type="match status" value="1"/>
</dbReference>
<comment type="caution">
    <text evidence="12">The sequence shown here is derived from an EMBL/GenBank/DDBJ whole genome shotgun (WGS) entry which is preliminary data.</text>
</comment>
<proteinExistence type="inferred from homology"/>
<evidence type="ECO:0000313" key="13">
    <source>
        <dbReference type="Proteomes" id="UP001429745"/>
    </source>
</evidence>
<evidence type="ECO:0000313" key="12">
    <source>
        <dbReference type="EMBL" id="NLP84313.1"/>
    </source>
</evidence>
<feature type="domain" description="Dyp-type peroxidase N-terminal" evidence="10">
    <location>
        <begin position="71"/>
        <end position="208"/>
    </location>
</feature>
<evidence type="ECO:0000256" key="1">
    <source>
        <dbReference type="ARBA" id="ARBA00001970"/>
    </source>
</evidence>
<keyword evidence="5" id="KW-0732">Signal</keyword>
<evidence type="ECO:0000256" key="8">
    <source>
        <dbReference type="ARBA" id="ARBA00025737"/>
    </source>
</evidence>
<feature type="domain" description="Dyp-type peroxidase C-terminal" evidence="11">
    <location>
        <begin position="219"/>
        <end position="389"/>
    </location>
</feature>
<comment type="cofactor">
    <cofactor evidence="1">
        <name>heme b</name>
        <dbReference type="ChEBI" id="CHEBI:60344"/>
    </cofactor>
</comment>
<organism evidence="12 13">
    <name type="scientific">Microbacterium salsuginis</name>
    <dbReference type="NCBI Taxonomy" id="2722803"/>
    <lineage>
        <taxon>Bacteria</taxon>
        <taxon>Bacillati</taxon>
        <taxon>Actinomycetota</taxon>
        <taxon>Actinomycetes</taxon>
        <taxon>Micrococcales</taxon>
        <taxon>Microbacteriaceae</taxon>
        <taxon>Microbacterium</taxon>
    </lineage>
</organism>
<evidence type="ECO:0000256" key="6">
    <source>
        <dbReference type="ARBA" id="ARBA00023002"/>
    </source>
</evidence>
<sequence length="406" mass="40632">MPTPAPPASPASAPPRGISRRALLLGGGGLGLGVVATAVAVSTAHAPSAEPAASATSPAEGGPVPAHGAQQAGIARPATPQRNGLVVVADLDGNPDAATVLAALAAAGAAVDACTDPDRFDPIVLPDGPGDVTVTVGLGPRLVRAIDPTLPGADELPVFLSDQGLAAEATGGDLLIAVYASDAAALHPVADRVLAAIPGARRRWAQQGVRGSGSGTVVRNPLGYHDGIIVPHTEDELAESVWIPSGPAAGGTVAVIRRLRLDIAGFAALAPGAQDAVIGRERATGAPLSGGSRGDQVDLGAKTPEGEYLIPARAHARAAHPSFTGSPLMLRRGYAFSNAGPERDDGLLFVCFQNDLQTFVRTQHRLDETDDLMAFTRATASASFLIPPGRVGGAPLGAALATGGGS</sequence>
<evidence type="ECO:0000256" key="7">
    <source>
        <dbReference type="ARBA" id="ARBA00023004"/>
    </source>
</evidence>
<dbReference type="GO" id="GO:0004601">
    <property type="term" value="F:peroxidase activity"/>
    <property type="evidence" value="ECO:0007669"/>
    <property type="project" value="UniProtKB-KW"/>
</dbReference>
<name>A0ABX1KBA3_9MICO</name>
<keyword evidence="4" id="KW-0479">Metal-binding</keyword>
<dbReference type="Pfam" id="PF04261">
    <property type="entry name" value="Dyp_perox_N"/>
    <property type="match status" value="1"/>
</dbReference>
<accession>A0ABX1KBA3</accession>
<dbReference type="PROSITE" id="PS51318">
    <property type="entry name" value="TAT"/>
    <property type="match status" value="1"/>
</dbReference>
<evidence type="ECO:0000259" key="10">
    <source>
        <dbReference type="Pfam" id="PF04261"/>
    </source>
</evidence>
<evidence type="ECO:0000256" key="4">
    <source>
        <dbReference type="ARBA" id="ARBA00022723"/>
    </source>
</evidence>
<dbReference type="InterPro" id="IPR011008">
    <property type="entry name" value="Dimeric_a/b-barrel"/>
</dbReference>
<evidence type="ECO:0000256" key="2">
    <source>
        <dbReference type="ARBA" id="ARBA00022559"/>
    </source>
</evidence>
<evidence type="ECO:0000259" key="11">
    <source>
        <dbReference type="Pfam" id="PF20628"/>
    </source>
</evidence>
<feature type="compositionally biased region" description="Low complexity" evidence="9">
    <location>
        <begin position="50"/>
        <end position="63"/>
    </location>
</feature>
<keyword evidence="2 12" id="KW-0575">Peroxidase</keyword>
<gene>
    <name evidence="12" type="ORF">HF576_10660</name>
</gene>
<dbReference type="PROSITE" id="PS51404">
    <property type="entry name" value="DYP_PEROXIDASE"/>
    <property type="match status" value="1"/>
</dbReference>
<keyword evidence="3" id="KW-0349">Heme</keyword>
<evidence type="ECO:0000256" key="9">
    <source>
        <dbReference type="SAM" id="MobiDB-lite"/>
    </source>
</evidence>
<dbReference type="PANTHER" id="PTHR30521:SF4">
    <property type="entry name" value="DEFERROCHELATASE"/>
    <property type="match status" value="1"/>
</dbReference>
<dbReference type="InterPro" id="IPR048328">
    <property type="entry name" value="Dyp_perox_C"/>
</dbReference>
<dbReference type="EMBL" id="JABACI010000003">
    <property type="protein sequence ID" value="NLP84313.1"/>
    <property type="molecule type" value="Genomic_DNA"/>
</dbReference>
<keyword evidence="6" id="KW-0560">Oxidoreductase</keyword>
<dbReference type="SUPFAM" id="SSF54909">
    <property type="entry name" value="Dimeric alpha+beta barrel"/>
    <property type="match status" value="1"/>
</dbReference>
<keyword evidence="7" id="KW-0408">Iron</keyword>
<reference evidence="12 13" key="1">
    <citation type="submission" date="2020-04" db="EMBL/GenBank/DDBJ databases">
        <title>CFH 90308 Microbacterium sp.</title>
        <authorList>
            <person name="Nie G."/>
            <person name="Ming H."/>
            <person name="Xia T."/>
        </authorList>
    </citation>
    <scope>NUCLEOTIDE SEQUENCE [LARGE SCALE GENOMIC DNA]</scope>
    <source>
        <strain evidence="12 13">CFH 90308</strain>
    </source>
</reference>
<protein>
    <submittedName>
        <fullName evidence="12">Dyp-type peroxidase</fullName>
    </submittedName>
</protein>
<dbReference type="Proteomes" id="UP001429745">
    <property type="component" value="Unassembled WGS sequence"/>
</dbReference>
<dbReference type="Pfam" id="PF20628">
    <property type="entry name" value="Dyp_perox_C"/>
    <property type="match status" value="1"/>
</dbReference>
<evidence type="ECO:0000256" key="5">
    <source>
        <dbReference type="ARBA" id="ARBA00022729"/>
    </source>
</evidence>
<comment type="similarity">
    <text evidence="8">Belongs to the DyP-type peroxidase family.</text>
</comment>
<dbReference type="InterPro" id="IPR006314">
    <property type="entry name" value="Dyp_peroxidase"/>
</dbReference>
<dbReference type="InterPro" id="IPR006311">
    <property type="entry name" value="TAT_signal"/>
</dbReference>
<dbReference type="InterPro" id="IPR048327">
    <property type="entry name" value="Dyp_perox_N"/>
</dbReference>
<keyword evidence="13" id="KW-1185">Reference proteome</keyword>
<evidence type="ECO:0000256" key="3">
    <source>
        <dbReference type="ARBA" id="ARBA00022617"/>
    </source>
</evidence>